<organism evidence="1 2">
    <name type="scientific">Steinernema glaseri</name>
    <dbReference type="NCBI Taxonomy" id="37863"/>
    <lineage>
        <taxon>Eukaryota</taxon>
        <taxon>Metazoa</taxon>
        <taxon>Ecdysozoa</taxon>
        <taxon>Nematoda</taxon>
        <taxon>Chromadorea</taxon>
        <taxon>Rhabditida</taxon>
        <taxon>Tylenchina</taxon>
        <taxon>Panagrolaimomorpha</taxon>
        <taxon>Strongyloidoidea</taxon>
        <taxon>Steinernematidae</taxon>
        <taxon>Steinernema</taxon>
    </lineage>
</organism>
<proteinExistence type="predicted"/>
<evidence type="ECO:0000313" key="1">
    <source>
        <dbReference type="Proteomes" id="UP000095287"/>
    </source>
</evidence>
<dbReference type="AlphaFoldDB" id="A0A1I7ZZ21"/>
<accession>A0A1I7ZZ21</accession>
<name>A0A1I7ZZ21_9BILA</name>
<dbReference type="Proteomes" id="UP000095287">
    <property type="component" value="Unplaced"/>
</dbReference>
<sequence length="67" mass="7646">MTNQNLFEAPPPIMVHFDLLIILPLLVELGTKFCSHVRFEKLDNQKWNIRLANTVGVTAPKYYASST</sequence>
<reference evidence="2" key="1">
    <citation type="submission" date="2016-11" db="UniProtKB">
        <authorList>
            <consortium name="WormBaseParasite"/>
        </authorList>
    </citation>
    <scope>IDENTIFICATION</scope>
</reference>
<protein>
    <submittedName>
        <fullName evidence="2">Uncharacterized protein</fullName>
    </submittedName>
</protein>
<keyword evidence="1" id="KW-1185">Reference proteome</keyword>
<dbReference type="WBParaSite" id="L893_g31195.t1">
    <property type="protein sequence ID" value="L893_g31195.t1"/>
    <property type="gene ID" value="L893_g31195"/>
</dbReference>
<evidence type="ECO:0000313" key="2">
    <source>
        <dbReference type="WBParaSite" id="L893_g31195.t1"/>
    </source>
</evidence>